<evidence type="ECO:0000256" key="1">
    <source>
        <dbReference type="ARBA" id="ARBA00004236"/>
    </source>
</evidence>
<dbReference type="PANTHER" id="PTHR30469:SF39">
    <property type="entry name" value="SLL0180 PROTEIN"/>
    <property type="match status" value="1"/>
</dbReference>
<dbReference type="GO" id="GO:0015562">
    <property type="term" value="F:efflux transmembrane transporter activity"/>
    <property type="evidence" value="ECO:0007669"/>
    <property type="project" value="TreeGrafter"/>
</dbReference>
<dbReference type="OrthoDB" id="5379451at2"/>
<keyword evidence="9" id="KW-1185">Reference proteome</keyword>
<dbReference type="AlphaFoldDB" id="K9XYW9"/>
<gene>
    <name evidence="8" type="ordered locus">Sta7437_4235</name>
</gene>
<proteinExistence type="inferred from homology"/>
<feature type="domain" description="Multidrug resistance protein MdtA-like beta-barrel" evidence="6">
    <location>
        <begin position="294"/>
        <end position="352"/>
    </location>
</feature>
<name>K9XYW9_STAC7</name>
<evidence type="ECO:0000256" key="4">
    <source>
        <dbReference type="SAM" id="Coils"/>
    </source>
</evidence>
<dbReference type="GO" id="GO:1990281">
    <property type="term" value="C:efflux pump complex"/>
    <property type="evidence" value="ECO:0007669"/>
    <property type="project" value="TreeGrafter"/>
</dbReference>
<dbReference type="HOGENOM" id="CLU_018816_1_2_3"/>
<dbReference type="Gene3D" id="2.40.30.170">
    <property type="match status" value="1"/>
</dbReference>
<evidence type="ECO:0000313" key="8">
    <source>
        <dbReference type="EMBL" id="AFZ37708.1"/>
    </source>
</evidence>
<dbReference type="PROSITE" id="PS51257">
    <property type="entry name" value="PROKAR_LIPOPROTEIN"/>
    <property type="match status" value="1"/>
</dbReference>
<dbReference type="Gene3D" id="2.40.420.20">
    <property type="match status" value="1"/>
</dbReference>
<evidence type="ECO:0000259" key="7">
    <source>
        <dbReference type="Pfam" id="PF25967"/>
    </source>
</evidence>
<keyword evidence="3" id="KW-0813">Transport</keyword>
<evidence type="ECO:0000256" key="2">
    <source>
        <dbReference type="ARBA" id="ARBA00009477"/>
    </source>
</evidence>
<dbReference type="PANTHER" id="PTHR30469">
    <property type="entry name" value="MULTIDRUG RESISTANCE PROTEIN MDTA"/>
    <property type="match status" value="1"/>
</dbReference>
<protein>
    <submittedName>
        <fullName evidence="8">Efflux transporter, RND family, MFP subunit</fullName>
    </submittedName>
</protein>
<dbReference type="InterPro" id="IPR058625">
    <property type="entry name" value="MdtA-like_BSH"/>
</dbReference>
<accession>K9XYW9</accession>
<comment type="subcellular location">
    <subcellularLocation>
        <location evidence="1">Cell membrane</location>
    </subcellularLocation>
</comment>
<keyword evidence="4" id="KW-0175">Coiled coil</keyword>
<organism evidence="8 9">
    <name type="scientific">Stanieria cyanosphaera (strain ATCC 29371 / PCC 7437)</name>
    <dbReference type="NCBI Taxonomy" id="111780"/>
    <lineage>
        <taxon>Bacteria</taxon>
        <taxon>Bacillati</taxon>
        <taxon>Cyanobacteriota</taxon>
        <taxon>Cyanophyceae</taxon>
        <taxon>Pleurocapsales</taxon>
        <taxon>Dermocarpellaceae</taxon>
        <taxon>Stanieria</taxon>
    </lineage>
</organism>
<dbReference type="NCBIfam" id="TIGR01730">
    <property type="entry name" value="RND_mfp"/>
    <property type="match status" value="1"/>
</dbReference>
<evidence type="ECO:0000313" key="9">
    <source>
        <dbReference type="Proteomes" id="UP000010473"/>
    </source>
</evidence>
<dbReference type="EMBL" id="CP003653">
    <property type="protein sequence ID" value="AFZ37708.1"/>
    <property type="molecule type" value="Genomic_DNA"/>
</dbReference>
<dbReference type="KEGG" id="scs:Sta7437_4235"/>
<dbReference type="Pfam" id="PF25944">
    <property type="entry name" value="Beta-barrel_RND"/>
    <property type="match status" value="1"/>
</dbReference>
<reference evidence="9" key="1">
    <citation type="journal article" date="2013" name="Proc. Natl. Acad. Sci. U.S.A.">
        <title>Improving the coverage of the cyanobacterial phylum using diversity-driven genome sequencing.</title>
        <authorList>
            <person name="Shih P.M."/>
            <person name="Wu D."/>
            <person name="Latifi A."/>
            <person name="Axen S.D."/>
            <person name="Fewer D.P."/>
            <person name="Talla E."/>
            <person name="Calteau A."/>
            <person name="Cai F."/>
            <person name="Tandeau de Marsac N."/>
            <person name="Rippka R."/>
            <person name="Herdman M."/>
            <person name="Sivonen K."/>
            <person name="Coursin T."/>
            <person name="Laurent T."/>
            <person name="Goodwin L."/>
            <person name="Nolan M."/>
            <person name="Davenport K.W."/>
            <person name="Han C.S."/>
            <person name="Rubin E.M."/>
            <person name="Eisen J.A."/>
            <person name="Woyke T."/>
            <person name="Gugger M."/>
            <person name="Kerfeld C.A."/>
        </authorList>
    </citation>
    <scope>NUCLEOTIDE SEQUENCE [LARGE SCALE GENOMIC DNA]</scope>
    <source>
        <strain evidence="9">ATCC 29371 / PCC 7437</strain>
    </source>
</reference>
<sequence length="444" mass="47598">MNDRPLVRGRLFALIVTVTLLTAACSKQEPPQATQPPAVPVKLQNLERAAIRDSSEFVGSLTAKQRVILASQVDGRIVSISATEGEAVRQGQPLIQLQLTEAQEEVNAAVSNINIQKANLDNAIAQLRTAQAQEAAAAADVAQKQADLRQQEAEVELAQENLKRVEFLVTEGAESKQLLDERSRDLKTAQAQQDALEQALNASQKNLVAAQEGIKAAEAAINREKAAQNQAEAQLGVAQENLSYNRLVAPIDGVVGNIVPKVGDYIEAGQELTNITQNDTLELNLNVPIEQASQLKPGLPVEIVDQSGQANVRGKISFIAPQVNRTQQSILAKATFPNNGNLVDEQFVKARVIWSQQSGVLVPTESVSRIAGQNFVFVAQEQTGEDGKTTLVAKQKPVTLGEIQGQAYQVISGIEAGEKLVVSGILNLSDGTPINPESLTSKNN</sequence>
<dbReference type="STRING" id="111780.Sta7437_4235"/>
<dbReference type="FunFam" id="2.40.420.20:FF:000007">
    <property type="entry name" value="HAE1 family efflux pump MFP component"/>
    <property type="match status" value="1"/>
</dbReference>
<dbReference type="Pfam" id="PF25917">
    <property type="entry name" value="BSH_RND"/>
    <property type="match status" value="1"/>
</dbReference>
<feature type="coiled-coil region" evidence="4">
    <location>
        <begin position="99"/>
        <end position="241"/>
    </location>
</feature>
<dbReference type="Gene3D" id="1.10.287.470">
    <property type="entry name" value="Helix hairpin bin"/>
    <property type="match status" value="3"/>
</dbReference>
<evidence type="ECO:0000259" key="6">
    <source>
        <dbReference type="Pfam" id="PF25944"/>
    </source>
</evidence>
<dbReference type="InterPro" id="IPR058626">
    <property type="entry name" value="MdtA-like_b-barrel"/>
</dbReference>
<evidence type="ECO:0000256" key="3">
    <source>
        <dbReference type="ARBA" id="ARBA00022448"/>
    </source>
</evidence>
<feature type="domain" description="Multidrug resistance protein MdtA-like C-terminal permuted SH3" evidence="7">
    <location>
        <begin position="360"/>
        <end position="425"/>
    </location>
</feature>
<dbReference type="InterPro" id="IPR006143">
    <property type="entry name" value="RND_pump_MFP"/>
</dbReference>
<comment type="similarity">
    <text evidence="2">Belongs to the membrane fusion protein (MFP) (TC 8.A.1) family.</text>
</comment>
<dbReference type="Proteomes" id="UP000010473">
    <property type="component" value="Chromosome"/>
</dbReference>
<dbReference type="SUPFAM" id="SSF111369">
    <property type="entry name" value="HlyD-like secretion proteins"/>
    <property type="match status" value="2"/>
</dbReference>
<dbReference type="Pfam" id="PF25967">
    <property type="entry name" value="RND-MFP_C"/>
    <property type="match status" value="1"/>
</dbReference>
<dbReference type="Gene3D" id="2.40.50.100">
    <property type="match status" value="2"/>
</dbReference>
<dbReference type="InterPro" id="IPR058627">
    <property type="entry name" value="MdtA-like_C"/>
</dbReference>
<dbReference type="eggNOG" id="COG0845">
    <property type="taxonomic scope" value="Bacteria"/>
</dbReference>
<dbReference type="RefSeq" id="WP_015195362.1">
    <property type="nucleotide sequence ID" value="NC_019748.1"/>
</dbReference>
<feature type="domain" description="Multidrug resistance protein MdtA-like barrel-sandwich hybrid" evidence="5">
    <location>
        <begin position="67"/>
        <end position="276"/>
    </location>
</feature>
<evidence type="ECO:0000259" key="5">
    <source>
        <dbReference type="Pfam" id="PF25917"/>
    </source>
</evidence>